<comment type="cofactor">
    <cofactor evidence="2">
        <name>Zn(2+)</name>
        <dbReference type="ChEBI" id="CHEBI:29105"/>
    </cofactor>
</comment>
<dbReference type="Gene3D" id="3.40.80.10">
    <property type="entry name" value="Peptidoglycan recognition protein-like"/>
    <property type="match status" value="1"/>
</dbReference>
<dbReference type="SUPFAM" id="SSF55846">
    <property type="entry name" value="N-acetylmuramoyl-L-alanine amidase-like"/>
    <property type="match status" value="1"/>
</dbReference>
<dbReference type="InterPro" id="IPR051206">
    <property type="entry name" value="NAMLAA_amidase_2"/>
</dbReference>
<evidence type="ECO:0000256" key="1">
    <source>
        <dbReference type="ARBA" id="ARBA00001561"/>
    </source>
</evidence>
<dbReference type="EMBL" id="JAFKCV010000001">
    <property type="protein sequence ID" value="MBN7824118.1"/>
    <property type="molecule type" value="Genomic_DNA"/>
</dbReference>
<evidence type="ECO:0000256" key="7">
    <source>
        <dbReference type="ARBA" id="ARBA00022723"/>
    </source>
</evidence>
<dbReference type="GO" id="GO:0009254">
    <property type="term" value="P:peptidoglycan turnover"/>
    <property type="evidence" value="ECO:0007669"/>
    <property type="project" value="TreeGrafter"/>
</dbReference>
<accession>A0A939DJZ7</accession>
<evidence type="ECO:0000259" key="13">
    <source>
        <dbReference type="SMART" id="SM00644"/>
    </source>
</evidence>
<gene>
    <name evidence="14" type="primary">ampD</name>
    <name evidence="14" type="ORF">J0A66_02660</name>
</gene>
<evidence type="ECO:0000256" key="11">
    <source>
        <dbReference type="ARBA" id="ARBA00039257"/>
    </source>
</evidence>
<organism evidence="14 15">
    <name type="scientific">Bowmanella dokdonensis</name>
    <dbReference type="NCBI Taxonomy" id="751969"/>
    <lineage>
        <taxon>Bacteria</taxon>
        <taxon>Pseudomonadati</taxon>
        <taxon>Pseudomonadota</taxon>
        <taxon>Gammaproteobacteria</taxon>
        <taxon>Alteromonadales</taxon>
        <taxon>Alteromonadaceae</taxon>
        <taxon>Bowmanella</taxon>
    </lineage>
</organism>
<comment type="similarity">
    <text evidence="4">Belongs to the N-acetylmuramoyl-L-alanine amidase 2 family.</text>
</comment>
<dbReference type="InterPro" id="IPR002502">
    <property type="entry name" value="Amidase_domain"/>
</dbReference>
<dbReference type="PANTHER" id="PTHR30417:SF4">
    <property type="entry name" value="1,6-ANHYDRO-N-ACETYLMURAMYL-L-ALANINE AMIDASE AMPD"/>
    <property type="match status" value="1"/>
</dbReference>
<dbReference type="EC" id="3.5.1.28" evidence="5"/>
<protein>
    <recommendedName>
        <fullName evidence="11">1,6-anhydro-N-acetylmuramyl-L-alanine amidase AmpD</fullName>
        <ecNumber evidence="5">3.5.1.28</ecNumber>
    </recommendedName>
    <alternativeName>
        <fullName evidence="12">N-acetylmuramoyl-L-alanine amidase</fullName>
    </alternativeName>
</protein>
<evidence type="ECO:0000256" key="8">
    <source>
        <dbReference type="ARBA" id="ARBA00022801"/>
    </source>
</evidence>
<dbReference type="GO" id="GO:0009253">
    <property type="term" value="P:peptidoglycan catabolic process"/>
    <property type="evidence" value="ECO:0007669"/>
    <property type="project" value="InterPro"/>
</dbReference>
<keyword evidence="15" id="KW-1185">Reference proteome</keyword>
<dbReference type="GO" id="GO:0008745">
    <property type="term" value="F:N-acetylmuramoyl-L-alanine amidase activity"/>
    <property type="evidence" value="ECO:0007669"/>
    <property type="project" value="UniProtKB-EC"/>
</dbReference>
<comment type="subcellular location">
    <subcellularLocation>
        <location evidence="3">Cytoplasm</location>
    </subcellularLocation>
</comment>
<reference evidence="14" key="1">
    <citation type="submission" date="2021-03" db="EMBL/GenBank/DDBJ databases">
        <title>novel species isolated from a fishpond in China.</title>
        <authorList>
            <person name="Lu H."/>
            <person name="Cai Z."/>
        </authorList>
    </citation>
    <scope>NUCLEOTIDE SEQUENCE</scope>
    <source>
        <strain evidence="14">JCM 30855</strain>
    </source>
</reference>
<evidence type="ECO:0000256" key="6">
    <source>
        <dbReference type="ARBA" id="ARBA00022490"/>
    </source>
</evidence>
<evidence type="ECO:0000256" key="5">
    <source>
        <dbReference type="ARBA" id="ARBA00011901"/>
    </source>
</evidence>
<keyword evidence="6" id="KW-0963">Cytoplasm</keyword>
<dbReference type="SMART" id="SM00644">
    <property type="entry name" value="Ami_2"/>
    <property type="match status" value="1"/>
</dbReference>
<keyword evidence="10" id="KW-0961">Cell wall biogenesis/degradation</keyword>
<keyword evidence="8 14" id="KW-0378">Hydrolase</keyword>
<dbReference type="GO" id="GO:0046872">
    <property type="term" value="F:metal ion binding"/>
    <property type="evidence" value="ECO:0007669"/>
    <property type="project" value="UniProtKB-KW"/>
</dbReference>
<keyword evidence="9" id="KW-0862">Zinc</keyword>
<dbReference type="GO" id="GO:0005737">
    <property type="term" value="C:cytoplasm"/>
    <property type="evidence" value="ECO:0007669"/>
    <property type="project" value="UniProtKB-SubCell"/>
</dbReference>
<dbReference type="PANTHER" id="PTHR30417">
    <property type="entry name" value="N-ACETYLMURAMOYL-L-ALANINE AMIDASE AMID"/>
    <property type="match status" value="1"/>
</dbReference>
<dbReference type="Pfam" id="PF01510">
    <property type="entry name" value="Amidase_2"/>
    <property type="match status" value="1"/>
</dbReference>
<keyword evidence="7" id="KW-0479">Metal-binding</keyword>
<dbReference type="AlphaFoldDB" id="A0A939DJZ7"/>
<evidence type="ECO:0000256" key="12">
    <source>
        <dbReference type="ARBA" id="ARBA00042615"/>
    </source>
</evidence>
<dbReference type="RefSeq" id="WP_206572210.1">
    <property type="nucleotide sequence ID" value="NZ_JAFKCV010000001.1"/>
</dbReference>
<dbReference type="InterPro" id="IPR036505">
    <property type="entry name" value="Amidase/PGRP_sf"/>
</dbReference>
<evidence type="ECO:0000256" key="3">
    <source>
        <dbReference type="ARBA" id="ARBA00004496"/>
    </source>
</evidence>
<evidence type="ECO:0000256" key="10">
    <source>
        <dbReference type="ARBA" id="ARBA00023316"/>
    </source>
</evidence>
<dbReference type="NCBIfam" id="NF008758">
    <property type="entry name" value="PRK11789.1"/>
    <property type="match status" value="1"/>
</dbReference>
<comment type="caution">
    <text evidence="14">The sequence shown here is derived from an EMBL/GenBank/DDBJ whole genome shotgun (WGS) entry which is preliminary data.</text>
</comment>
<evidence type="ECO:0000256" key="9">
    <source>
        <dbReference type="ARBA" id="ARBA00022833"/>
    </source>
</evidence>
<dbReference type="CDD" id="cd06583">
    <property type="entry name" value="PGRP"/>
    <property type="match status" value="1"/>
</dbReference>
<evidence type="ECO:0000313" key="15">
    <source>
        <dbReference type="Proteomes" id="UP000664654"/>
    </source>
</evidence>
<comment type="catalytic activity">
    <reaction evidence="1">
        <text>Hydrolyzes the link between N-acetylmuramoyl residues and L-amino acid residues in certain cell-wall glycopeptides.</text>
        <dbReference type="EC" id="3.5.1.28"/>
    </reaction>
</comment>
<sequence length="183" mass="20567">MFDELGFYSFALQRVSPHFNARPANASISLLVVHNISLPPGEFGHPYIDELFMGTLDCQAHPFFRDLQGLRVSSHFLIRRDGQVVQYVSTLSRAWHAGQSVFQGRTDCNDFSIGIELEGTDRLPYSTDQYHSLVTLSRAIMHTYPAVTLGRIVGHTDIAPGRKTDPGVAFDWAGFRQRIRTEA</sequence>
<proteinExistence type="inferred from homology"/>
<evidence type="ECO:0000256" key="2">
    <source>
        <dbReference type="ARBA" id="ARBA00001947"/>
    </source>
</evidence>
<dbReference type="Proteomes" id="UP000664654">
    <property type="component" value="Unassembled WGS sequence"/>
</dbReference>
<evidence type="ECO:0000313" key="14">
    <source>
        <dbReference type="EMBL" id="MBN7824118.1"/>
    </source>
</evidence>
<dbReference type="GO" id="GO:0071555">
    <property type="term" value="P:cell wall organization"/>
    <property type="evidence" value="ECO:0007669"/>
    <property type="project" value="UniProtKB-KW"/>
</dbReference>
<name>A0A939DJZ7_9ALTE</name>
<feature type="domain" description="N-acetylmuramoyl-L-alanine amidase" evidence="13">
    <location>
        <begin position="16"/>
        <end position="167"/>
    </location>
</feature>
<evidence type="ECO:0000256" key="4">
    <source>
        <dbReference type="ARBA" id="ARBA00007553"/>
    </source>
</evidence>